<feature type="compositionally biased region" description="Polar residues" evidence="7">
    <location>
        <begin position="80"/>
        <end position="90"/>
    </location>
</feature>
<dbReference type="PANTHER" id="PTHR46373">
    <property type="entry name" value="PROTEIN RKD4"/>
    <property type="match status" value="1"/>
</dbReference>
<comment type="caution">
    <text evidence="9">The sequence shown here is derived from an EMBL/GenBank/DDBJ whole genome shotgun (WGS) entry which is preliminary data.</text>
</comment>
<organism evidence="9 10">
    <name type="scientific">Naegleria fowleri</name>
    <name type="common">Brain eating amoeba</name>
    <dbReference type="NCBI Taxonomy" id="5763"/>
    <lineage>
        <taxon>Eukaryota</taxon>
        <taxon>Discoba</taxon>
        <taxon>Heterolobosea</taxon>
        <taxon>Tetramitia</taxon>
        <taxon>Eutetramitia</taxon>
        <taxon>Vahlkampfiidae</taxon>
        <taxon>Naegleria</taxon>
    </lineage>
</organism>
<feature type="compositionally biased region" description="Low complexity" evidence="7">
    <location>
        <begin position="98"/>
        <end position="112"/>
    </location>
</feature>
<feature type="region of interest" description="Disordered" evidence="7">
    <location>
        <begin position="60"/>
        <end position="139"/>
    </location>
</feature>
<dbReference type="VEuPathDB" id="AmoebaDB:NfTy_078190"/>
<evidence type="ECO:0000256" key="2">
    <source>
        <dbReference type="ARBA" id="ARBA00023015"/>
    </source>
</evidence>
<keyword evidence="4" id="KW-0238">DNA-binding</keyword>
<dbReference type="PANTHER" id="PTHR46373:SF2">
    <property type="entry name" value="RWP-RK DOMAIN-CONTAINING PROTEIN"/>
    <property type="match status" value="1"/>
</dbReference>
<sequence>MWCSKTKKSNDTCPSQDEATCCDPMKGEGNMFAHSVSYLSHANVPYVHPLSNCISSHKNMLPSSTPHASPVQASMHACSSPPSTSAQTTHMPEKKNSPSKSSKSSRRSPSPKTNHQSPSNLYHGIKKQHKTSKVSSSYSSKSKISLKASDLIRVMALPQSMAAKELGVSLSTLKRRFYDLKMGRWPGLANPTGYSHYCSSLTSDSTSVNSNDSSSSNLSRKAELSYIMNPTNLDESYLDQIALAVLNISFKQHVFK</sequence>
<evidence type="ECO:0000256" key="3">
    <source>
        <dbReference type="ARBA" id="ARBA00023054"/>
    </source>
</evidence>
<keyword evidence="5" id="KW-0804">Transcription</keyword>
<comment type="function">
    <text evidence="1">Putative transcription factor.</text>
</comment>
<dbReference type="VEuPathDB" id="AmoebaDB:NF0094510"/>
<evidence type="ECO:0000256" key="7">
    <source>
        <dbReference type="SAM" id="MobiDB-lite"/>
    </source>
</evidence>
<gene>
    <name evidence="9" type="ORF">FDP41_006107</name>
</gene>
<dbReference type="Proteomes" id="UP000444721">
    <property type="component" value="Unassembled WGS sequence"/>
</dbReference>
<evidence type="ECO:0000256" key="5">
    <source>
        <dbReference type="ARBA" id="ARBA00023163"/>
    </source>
</evidence>
<evidence type="ECO:0000259" key="8">
    <source>
        <dbReference type="Pfam" id="PF02042"/>
    </source>
</evidence>
<reference evidence="9 10" key="1">
    <citation type="journal article" date="2019" name="Sci. Rep.">
        <title>Nanopore sequencing improves the draft genome of the human pathogenic amoeba Naegleria fowleri.</title>
        <authorList>
            <person name="Liechti N."/>
            <person name="Schurch N."/>
            <person name="Bruggmann R."/>
            <person name="Wittwer M."/>
        </authorList>
    </citation>
    <scope>NUCLEOTIDE SEQUENCE [LARGE SCALE GENOMIC DNA]</scope>
    <source>
        <strain evidence="9 10">ATCC 30894</strain>
    </source>
</reference>
<dbReference type="OrthoDB" id="6270329at2759"/>
<protein>
    <recommendedName>
        <fullName evidence="8">RWP-RK domain-containing protein</fullName>
    </recommendedName>
</protein>
<keyword evidence="6" id="KW-0539">Nucleus</keyword>
<dbReference type="AlphaFoldDB" id="A0A6A5B8M7"/>
<feature type="domain" description="RWP-RK" evidence="8">
    <location>
        <begin position="146"/>
        <end position="186"/>
    </location>
</feature>
<dbReference type="GO" id="GO:0003677">
    <property type="term" value="F:DNA binding"/>
    <property type="evidence" value="ECO:0007669"/>
    <property type="project" value="UniProtKB-KW"/>
</dbReference>
<accession>A0A6A5B8M7</accession>
<dbReference type="GeneID" id="68113325"/>
<dbReference type="Pfam" id="PF02042">
    <property type="entry name" value="RWP-RK"/>
    <property type="match status" value="1"/>
</dbReference>
<dbReference type="VEuPathDB" id="AmoebaDB:FDP41_006107"/>
<keyword evidence="3" id="KW-0175">Coiled coil</keyword>
<evidence type="ECO:0000256" key="6">
    <source>
        <dbReference type="ARBA" id="ARBA00023242"/>
    </source>
</evidence>
<keyword evidence="2" id="KW-0805">Transcription regulation</keyword>
<name>A0A6A5B8M7_NAEFO</name>
<dbReference type="EMBL" id="VFQX01000051">
    <property type="protein sequence ID" value="KAF0974633.1"/>
    <property type="molecule type" value="Genomic_DNA"/>
</dbReference>
<dbReference type="InterPro" id="IPR044607">
    <property type="entry name" value="RKD-like"/>
</dbReference>
<dbReference type="RefSeq" id="XP_044559346.1">
    <property type="nucleotide sequence ID" value="XM_044709706.1"/>
</dbReference>
<evidence type="ECO:0000256" key="4">
    <source>
        <dbReference type="ARBA" id="ARBA00023125"/>
    </source>
</evidence>
<keyword evidence="10" id="KW-1185">Reference proteome</keyword>
<proteinExistence type="predicted"/>
<dbReference type="GO" id="GO:0003700">
    <property type="term" value="F:DNA-binding transcription factor activity"/>
    <property type="evidence" value="ECO:0007669"/>
    <property type="project" value="InterPro"/>
</dbReference>
<evidence type="ECO:0000313" key="10">
    <source>
        <dbReference type="Proteomes" id="UP000444721"/>
    </source>
</evidence>
<dbReference type="InterPro" id="IPR003035">
    <property type="entry name" value="RWP-RK_dom"/>
</dbReference>
<evidence type="ECO:0000313" key="9">
    <source>
        <dbReference type="EMBL" id="KAF0974633.1"/>
    </source>
</evidence>
<evidence type="ECO:0000256" key="1">
    <source>
        <dbReference type="ARBA" id="ARBA00004049"/>
    </source>
</evidence>